<dbReference type="Proteomes" id="UP000800981">
    <property type="component" value="Unassembled WGS sequence"/>
</dbReference>
<dbReference type="InterPro" id="IPR038078">
    <property type="entry name" value="PhoU-like_sf"/>
</dbReference>
<gene>
    <name evidence="2" type="ORF">G9H71_03630</name>
</gene>
<dbReference type="InterPro" id="IPR018445">
    <property type="entry name" value="Put_Phosphate_transp_reg"/>
</dbReference>
<reference evidence="2 3" key="1">
    <citation type="submission" date="2020-03" db="EMBL/GenBank/DDBJ databases">
        <title>Two novel Motilibacter sp.</title>
        <authorList>
            <person name="Liu S."/>
        </authorList>
    </citation>
    <scope>NUCLEOTIDE SEQUENCE [LARGE SCALE GENOMIC DNA]</scope>
    <source>
        <strain evidence="2 3">E257</strain>
    </source>
</reference>
<evidence type="ECO:0000313" key="3">
    <source>
        <dbReference type="Proteomes" id="UP000800981"/>
    </source>
</evidence>
<name>A0ABX0GPV4_9ACTN</name>
<proteinExistence type="inferred from homology"/>
<sequence>MAFRLRPREPVFYDLFTEAATNLVTATRIGAELVSAPAVQRPAIHERLRDAEHQGDEITHRILKAVNSTFVTPFDREDIYRLASRIDDVLDFLEEAGDLIVLYGVDGLPPEAVEVARLLVEGAERTAEAMPKLRTMSGLEDYWIEVNRIENEADRLYRRMIAGLFRDEGANAVTLMKYKDVIDHLEEAADALEHVADVVQTVVAKES</sequence>
<dbReference type="PANTHER" id="PTHR37298:SF1">
    <property type="entry name" value="UPF0111 PROTEIN YKAA"/>
    <property type="match status" value="1"/>
</dbReference>
<comment type="caution">
    <text evidence="2">The sequence shown here is derived from an EMBL/GenBank/DDBJ whole genome shotgun (WGS) entry which is preliminary data.</text>
</comment>
<comment type="similarity">
    <text evidence="1">Belongs to the UPF0111 family.</text>
</comment>
<evidence type="ECO:0000256" key="1">
    <source>
        <dbReference type="ARBA" id="ARBA00008591"/>
    </source>
</evidence>
<keyword evidence="3" id="KW-1185">Reference proteome</keyword>
<accession>A0ABX0GPV4</accession>
<organism evidence="2 3">
    <name type="scientific">Motilibacter deserti</name>
    <dbReference type="NCBI Taxonomy" id="2714956"/>
    <lineage>
        <taxon>Bacteria</taxon>
        <taxon>Bacillati</taxon>
        <taxon>Actinomycetota</taxon>
        <taxon>Actinomycetes</taxon>
        <taxon>Motilibacterales</taxon>
        <taxon>Motilibacteraceae</taxon>
        <taxon>Motilibacter</taxon>
    </lineage>
</organism>
<evidence type="ECO:0000313" key="2">
    <source>
        <dbReference type="EMBL" id="NHC12867.1"/>
    </source>
</evidence>
<dbReference type="PANTHER" id="PTHR37298">
    <property type="entry name" value="UPF0111 PROTEIN YKAA"/>
    <property type="match status" value="1"/>
</dbReference>
<dbReference type="RefSeq" id="WP_166277936.1">
    <property type="nucleotide sequence ID" value="NZ_JAANNP010000001.1"/>
</dbReference>
<protein>
    <submittedName>
        <fullName evidence="2">DUF47 domain-containing protein</fullName>
    </submittedName>
</protein>
<dbReference type="Gene3D" id="1.20.58.220">
    <property type="entry name" value="Phosphate transport system protein phou homolog 2, domain 2"/>
    <property type="match status" value="1"/>
</dbReference>
<dbReference type="Pfam" id="PF01865">
    <property type="entry name" value="PhoU_div"/>
    <property type="match status" value="1"/>
</dbReference>
<dbReference type="EMBL" id="JAANNP010000001">
    <property type="protein sequence ID" value="NHC12867.1"/>
    <property type="molecule type" value="Genomic_DNA"/>
</dbReference>
<dbReference type="InterPro" id="IPR052912">
    <property type="entry name" value="UPF0111_domain"/>
</dbReference>